<keyword evidence="2" id="KW-1185">Reference proteome</keyword>
<dbReference type="EMBL" id="JH598678">
    <property type="status" value="NOT_ANNOTATED_CDS"/>
    <property type="molecule type" value="Genomic_DNA"/>
</dbReference>
<dbReference type="InParanoid" id="M4BS00"/>
<dbReference type="EnsemblProtists" id="HpaT809190">
    <property type="protein sequence ID" value="HpaP809190"/>
    <property type="gene ID" value="HpaG809190"/>
</dbReference>
<dbReference type="VEuPathDB" id="FungiDB:HpaG809190"/>
<dbReference type="HOGENOM" id="CLU_2255365_0_0_1"/>
<name>M4BS00_HYAAE</name>
<reference evidence="2" key="1">
    <citation type="journal article" date="2010" name="Science">
        <title>Signatures of adaptation to obligate biotrophy in the Hyaloperonospora arabidopsidis genome.</title>
        <authorList>
            <person name="Baxter L."/>
            <person name="Tripathy S."/>
            <person name="Ishaque N."/>
            <person name="Boot N."/>
            <person name="Cabral A."/>
            <person name="Kemen E."/>
            <person name="Thines M."/>
            <person name="Ah-Fong A."/>
            <person name="Anderson R."/>
            <person name="Badejoko W."/>
            <person name="Bittner-Eddy P."/>
            <person name="Boore J.L."/>
            <person name="Chibucos M.C."/>
            <person name="Coates M."/>
            <person name="Dehal P."/>
            <person name="Delehaunty K."/>
            <person name="Dong S."/>
            <person name="Downton P."/>
            <person name="Dumas B."/>
            <person name="Fabro G."/>
            <person name="Fronick C."/>
            <person name="Fuerstenberg S.I."/>
            <person name="Fulton L."/>
            <person name="Gaulin E."/>
            <person name="Govers F."/>
            <person name="Hughes L."/>
            <person name="Humphray S."/>
            <person name="Jiang R.H."/>
            <person name="Judelson H."/>
            <person name="Kamoun S."/>
            <person name="Kyung K."/>
            <person name="Meijer H."/>
            <person name="Minx P."/>
            <person name="Morris P."/>
            <person name="Nelson J."/>
            <person name="Phuntumart V."/>
            <person name="Qutob D."/>
            <person name="Rehmany A."/>
            <person name="Rougon-Cardoso A."/>
            <person name="Ryden P."/>
            <person name="Torto-Alalibo T."/>
            <person name="Studholme D."/>
            <person name="Wang Y."/>
            <person name="Win J."/>
            <person name="Wood J."/>
            <person name="Clifton S.W."/>
            <person name="Rogers J."/>
            <person name="Van den Ackerveken G."/>
            <person name="Jones J.D."/>
            <person name="McDowell J.M."/>
            <person name="Beynon J."/>
            <person name="Tyler B.M."/>
        </authorList>
    </citation>
    <scope>NUCLEOTIDE SEQUENCE [LARGE SCALE GENOMIC DNA]</scope>
    <source>
        <strain evidence="2">Emoy2</strain>
    </source>
</reference>
<proteinExistence type="predicted"/>
<dbReference type="Proteomes" id="UP000011713">
    <property type="component" value="Unassembled WGS sequence"/>
</dbReference>
<evidence type="ECO:0000313" key="1">
    <source>
        <dbReference type="EnsemblProtists" id="HpaP809190"/>
    </source>
</evidence>
<protein>
    <submittedName>
        <fullName evidence="1">Uncharacterized protein</fullName>
    </submittedName>
</protein>
<organism evidence="1 2">
    <name type="scientific">Hyaloperonospora arabidopsidis (strain Emoy2)</name>
    <name type="common">Downy mildew agent</name>
    <name type="synonym">Peronospora arabidopsidis</name>
    <dbReference type="NCBI Taxonomy" id="559515"/>
    <lineage>
        <taxon>Eukaryota</taxon>
        <taxon>Sar</taxon>
        <taxon>Stramenopiles</taxon>
        <taxon>Oomycota</taxon>
        <taxon>Peronosporomycetes</taxon>
        <taxon>Peronosporales</taxon>
        <taxon>Peronosporaceae</taxon>
        <taxon>Hyaloperonospora</taxon>
    </lineage>
</organism>
<accession>M4BS00</accession>
<dbReference type="AlphaFoldDB" id="M4BS00"/>
<evidence type="ECO:0000313" key="2">
    <source>
        <dbReference type="Proteomes" id="UP000011713"/>
    </source>
</evidence>
<sequence length="104" mass="11643">MNERGYPHHNSKFNTHSAKTGVLSCCDRPDPITTGPSAYPALSFHRTMQDYSSHSVRPTTLVRKRESMVGDFYIKTRARRVSVPAGGLVSGLSNLEMRSFCILR</sequence>
<reference evidence="1" key="2">
    <citation type="submission" date="2015-06" db="UniProtKB">
        <authorList>
            <consortium name="EnsemblProtists"/>
        </authorList>
    </citation>
    <scope>IDENTIFICATION</scope>
    <source>
        <strain evidence="1">Emoy2</strain>
    </source>
</reference>